<evidence type="ECO:0000313" key="2">
    <source>
        <dbReference type="Proteomes" id="UP000663929"/>
    </source>
</evidence>
<dbReference type="Pfam" id="PF11161">
    <property type="entry name" value="DUF2944"/>
    <property type="match status" value="1"/>
</dbReference>
<evidence type="ECO:0000313" key="1">
    <source>
        <dbReference type="EMBL" id="QTD49986.1"/>
    </source>
</evidence>
<dbReference type="KEGG" id="scor:J3U87_30760"/>
<keyword evidence="2" id="KW-1185">Reference proteome</keyword>
<dbReference type="Proteomes" id="UP000663929">
    <property type="component" value="Chromosome"/>
</dbReference>
<dbReference type="EMBL" id="CP071793">
    <property type="protein sequence ID" value="QTD49986.1"/>
    <property type="molecule type" value="Genomic_DNA"/>
</dbReference>
<dbReference type="RefSeq" id="WP_237379617.1">
    <property type="nucleotide sequence ID" value="NZ_CP071793.1"/>
</dbReference>
<proteinExistence type="predicted"/>
<accession>A0A8A4TJ88</accession>
<dbReference type="AlphaFoldDB" id="A0A8A4TJ88"/>
<name>A0A8A4TJ88_SULCO</name>
<organism evidence="1 2">
    <name type="scientific">Sulfidibacter corallicola</name>
    <dbReference type="NCBI Taxonomy" id="2818388"/>
    <lineage>
        <taxon>Bacteria</taxon>
        <taxon>Pseudomonadati</taxon>
        <taxon>Acidobacteriota</taxon>
        <taxon>Holophagae</taxon>
        <taxon>Acanthopleuribacterales</taxon>
        <taxon>Acanthopleuribacteraceae</taxon>
        <taxon>Sulfidibacter</taxon>
    </lineage>
</organism>
<dbReference type="InterPro" id="IPR021332">
    <property type="entry name" value="DUF2944"/>
</dbReference>
<sequence length="204" mass="23540">MPYPHLDADMLRAMARWPNVPSVFGWLALDRGGRWLLRGVPIKHARILQAVNANYSRDDRGRWFFQNGPQRVFVALPGAPWVVHRISEDAMAWRTQTGLPITRVTRTWIDEDTALYWETEHGLALVSDRDLGSAFELIHDTQERPADFDRFNHWLDEGVVVEAEESEVFRYRWLDGSVPIGRSTRAYLAAHYGFENEPRDPGPS</sequence>
<reference evidence="1" key="1">
    <citation type="submission" date="2021-03" db="EMBL/GenBank/DDBJ databases">
        <title>Acanthopleuribacteraceae sp. M133.</title>
        <authorList>
            <person name="Wang G."/>
        </authorList>
    </citation>
    <scope>NUCLEOTIDE SEQUENCE</scope>
    <source>
        <strain evidence="1">M133</strain>
    </source>
</reference>
<gene>
    <name evidence="1" type="ORF">J3U87_30760</name>
</gene>
<protein>
    <submittedName>
        <fullName evidence="1">DUF2946 family protein</fullName>
    </submittedName>
</protein>